<evidence type="ECO:0000313" key="2">
    <source>
        <dbReference type="EMBL" id="GFO22958.1"/>
    </source>
</evidence>
<dbReference type="EMBL" id="BLXT01005465">
    <property type="protein sequence ID" value="GFO22958.1"/>
    <property type="molecule type" value="Genomic_DNA"/>
</dbReference>
<reference evidence="2 3" key="1">
    <citation type="journal article" date="2021" name="Elife">
        <title>Chloroplast acquisition without the gene transfer in kleptoplastic sea slugs, Plakobranchus ocellatus.</title>
        <authorList>
            <person name="Maeda T."/>
            <person name="Takahashi S."/>
            <person name="Yoshida T."/>
            <person name="Shimamura S."/>
            <person name="Takaki Y."/>
            <person name="Nagai Y."/>
            <person name="Toyoda A."/>
            <person name="Suzuki Y."/>
            <person name="Arimoto A."/>
            <person name="Ishii H."/>
            <person name="Satoh N."/>
            <person name="Nishiyama T."/>
            <person name="Hasebe M."/>
            <person name="Maruyama T."/>
            <person name="Minagawa J."/>
            <person name="Obokata J."/>
            <person name="Shigenobu S."/>
        </authorList>
    </citation>
    <scope>NUCLEOTIDE SEQUENCE [LARGE SCALE GENOMIC DNA]</scope>
</reference>
<dbReference type="Proteomes" id="UP000735302">
    <property type="component" value="Unassembled WGS sequence"/>
</dbReference>
<dbReference type="AlphaFoldDB" id="A0AAV4BTM1"/>
<organism evidence="2 3">
    <name type="scientific">Plakobranchus ocellatus</name>
    <dbReference type="NCBI Taxonomy" id="259542"/>
    <lineage>
        <taxon>Eukaryota</taxon>
        <taxon>Metazoa</taxon>
        <taxon>Spiralia</taxon>
        <taxon>Lophotrochozoa</taxon>
        <taxon>Mollusca</taxon>
        <taxon>Gastropoda</taxon>
        <taxon>Heterobranchia</taxon>
        <taxon>Euthyneura</taxon>
        <taxon>Panpulmonata</taxon>
        <taxon>Sacoglossa</taxon>
        <taxon>Placobranchoidea</taxon>
        <taxon>Plakobranchidae</taxon>
        <taxon>Plakobranchus</taxon>
    </lineage>
</organism>
<protein>
    <submittedName>
        <fullName evidence="2">Uncharacterized protein</fullName>
    </submittedName>
</protein>
<gene>
    <name evidence="2" type="ORF">PoB_004946300</name>
</gene>
<proteinExistence type="predicted"/>
<keyword evidence="1" id="KW-0732">Signal</keyword>
<keyword evidence="3" id="KW-1185">Reference proteome</keyword>
<evidence type="ECO:0000313" key="3">
    <source>
        <dbReference type="Proteomes" id="UP000735302"/>
    </source>
</evidence>
<comment type="caution">
    <text evidence="2">The sequence shown here is derived from an EMBL/GenBank/DDBJ whole genome shotgun (WGS) entry which is preliminary data.</text>
</comment>
<name>A0AAV4BTM1_9GAST</name>
<feature type="chain" id="PRO_5043427765" evidence="1">
    <location>
        <begin position="24"/>
        <end position="164"/>
    </location>
</feature>
<sequence>MKFAGVFFMALVAFLAVQTKSEASPQHGYLRLSGLPSCQGAGGGARTRDRRVSADFRAGSLFTVPPTLLTWSFQIEDSQISRTFHKERSESRVELVYEASSRQECLKDYEVLPDWTTVDCFKLYGKAVDKVTLDMYCCSQAGHTAKIDSGYDKGKAYFNCKCED</sequence>
<evidence type="ECO:0000256" key="1">
    <source>
        <dbReference type="SAM" id="SignalP"/>
    </source>
</evidence>
<feature type="signal peptide" evidence="1">
    <location>
        <begin position="1"/>
        <end position="23"/>
    </location>
</feature>
<accession>A0AAV4BTM1</accession>